<dbReference type="GeneID" id="108998924"/>
<proteinExistence type="predicted"/>
<feature type="domain" description="DUF4283" evidence="1">
    <location>
        <begin position="5"/>
        <end position="67"/>
    </location>
</feature>
<dbReference type="OrthoDB" id="1750606at2759"/>
<gene>
    <name evidence="3" type="primary">LOC108998924</name>
</gene>
<organism evidence="2 3">
    <name type="scientific">Juglans regia</name>
    <name type="common">English walnut</name>
    <dbReference type="NCBI Taxonomy" id="51240"/>
    <lineage>
        <taxon>Eukaryota</taxon>
        <taxon>Viridiplantae</taxon>
        <taxon>Streptophyta</taxon>
        <taxon>Embryophyta</taxon>
        <taxon>Tracheophyta</taxon>
        <taxon>Spermatophyta</taxon>
        <taxon>Magnoliopsida</taxon>
        <taxon>eudicotyledons</taxon>
        <taxon>Gunneridae</taxon>
        <taxon>Pentapetalae</taxon>
        <taxon>rosids</taxon>
        <taxon>fabids</taxon>
        <taxon>Fagales</taxon>
        <taxon>Juglandaceae</taxon>
        <taxon>Juglans</taxon>
    </lineage>
</organism>
<dbReference type="Gramene" id="Jr07_15520_p1">
    <property type="protein sequence ID" value="cds.Jr07_15520_p1"/>
    <property type="gene ID" value="Jr07_15520"/>
</dbReference>
<dbReference type="PANTHER" id="PTHR31286:SF62">
    <property type="entry name" value="ZINC FINGER, CCHC-TYPE-LIKE PROTEIN"/>
    <property type="match status" value="1"/>
</dbReference>
<dbReference type="InterPro" id="IPR025558">
    <property type="entry name" value="DUF4283"/>
</dbReference>
<dbReference type="Proteomes" id="UP000235220">
    <property type="component" value="Chromosome 7"/>
</dbReference>
<dbReference type="PANTHER" id="PTHR31286">
    <property type="entry name" value="GLYCINE-RICH CELL WALL STRUCTURAL PROTEIN 1.8-LIKE"/>
    <property type="match status" value="1"/>
</dbReference>
<accession>A0A2I4FHW2</accession>
<keyword evidence="2" id="KW-1185">Reference proteome</keyword>
<dbReference type="Pfam" id="PF14111">
    <property type="entry name" value="DUF4283"/>
    <property type="match status" value="1"/>
</dbReference>
<dbReference type="AlphaFoldDB" id="A0A2I4FHW2"/>
<reference evidence="3" key="1">
    <citation type="submission" date="2025-08" db="UniProtKB">
        <authorList>
            <consortium name="RefSeq"/>
        </authorList>
    </citation>
    <scope>IDENTIFICATION</scope>
    <source>
        <tissue evidence="3">Leaves</tissue>
    </source>
</reference>
<sequence>MGEAFKSTMQTVWKAKGRIQFKEVGSNLFVIEFQHAVDLQKVMNGRPWTFDCNLLCLTTFDGHVAPKEITFSTESMWIQLHNIPLGAMTQDIGRLIGSNIGLVEDVDTDDDGIG</sequence>
<evidence type="ECO:0000313" key="3">
    <source>
        <dbReference type="RefSeq" id="XP_018831245.1"/>
    </source>
</evidence>
<dbReference type="RefSeq" id="XP_018831245.1">
    <property type="nucleotide sequence ID" value="XM_018975700.1"/>
</dbReference>
<evidence type="ECO:0000259" key="1">
    <source>
        <dbReference type="Pfam" id="PF14111"/>
    </source>
</evidence>
<dbReference type="InterPro" id="IPR040256">
    <property type="entry name" value="At4g02000-like"/>
</dbReference>
<protein>
    <submittedName>
        <fullName evidence="3">Uncharacterized protein LOC108998924</fullName>
    </submittedName>
</protein>
<dbReference type="KEGG" id="jre:108998924"/>
<evidence type="ECO:0000313" key="2">
    <source>
        <dbReference type="Proteomes" id="UP000235220"/>
    </source>
</evidence>
<name>A0A2I4FHW2_JUGRE</name>